<protein>
    <recommendedName>
        <fullName evidence="3">IPT/TIG domain-containing protein</fullName>
    </recommendedName>
</protein>
<dbReference type="Pfam" id="PF01833">
    <property type="entry name" value="TIG"/>
    <property type="match status" value="1"/>
</dbReference>
<feature type="region of interest" description="Disordered" evidence="1">
    <location>
        <begin position="1588"/>
        <end position="1811"/>
    </location>
</feature>
<dbReference type="CDD" id="cd00603">
    <property type="entry name" value="IPT_PCSR"/>
    <property type="match status" value="1"/>
</dbReference>
<feature type="transmembrane region" description="Helical" evidence="2">
    <location>
        <begin position="1399"/>
        <end position="1423"/>
    </location>
</feature>
<name>A0A835ZGA4_9STRA</name>
<keyword evidence="2" id="KW-1133">Transmembrane helix</keyword>
<evidence type="ECO:0000313" key="5">
    <source>
        <dbReference type="Proteomes" id="UP000664859"/>
    </source>
</evidence>
<feature type="transmembrane region" description="Helical" evidence="2">
    <location>
        <begin position="1435"/>
        <end position="1457"/>
    </location>
</feature>
<gene>
    <name evidence="4" type="ORF">JKP88DRAFT_351840</name>
</gene>
<accession>A0A835ZGA4</accession>
<feature type="transmembrane region" description="Helical" evidence="2">
    <location>
        <begin position="1294"/>
        <end position="1317"/>
    </location>
</feature>
<feature type="compositionally biased region" description="Low complexity" evidence="1">
    <location>
        <begin position="1614"/>
        <end position="1623"/>
    </location>
</feature>
<feature type="transmembrane region" description="Helical" evidence="2">
    <location>
        <begin position="1009"/>
        <end position="1028"/>
    </location>
</feature>
<dbReference type="PANTHER" id="PTHR11319:SF35">
    <property type="entry name" value="OUTER MEMBRANE PROTEIN PMPC-RELATED"/>
    <property type="match status" value="1"/>
</dbReference>
<dbReference type="InterPro" id="IPR002909">
    <property type="entry name" value="IPT_dom"/>
</dbReference>
<feature type="compositionally biased region" description="Low complexity" evidence="1">
    <location>
        <begin position="1772"/>
        <end position="1786"/>
    </location>
</feature>
<dbReference type="Gene3D" id="2.60.40.10">
    <property type="entry name" value="Immunoglobulins"/>
    <property type="match status" value="1"/>
</dbReference>
<dbReference type="OrthoDB" id="10692850at2759"/>
<feature type="transmembrane region" description="Helical" evidence="2">
    <location>
        <begin position="1542"/>
        <end position="1568"/>
    </location>
</feature>
<feature type="transmembrane region" description="Helical" evidence="2">
    <location>
        <begin position="1511"/>
        <end position="1530"/>
    </location>
</feature>
<proteinExistence type="predicted"/>
<dbReference type="PANTHER" id="PTHR11319">
    <property type="entry name" value="G PROTEIN-COUPLED RECEPTOR-RELATED"/>
    <property type="match status" value="1"/>
</dbReference>
<sequence length="1868" mass="190897">MDGGDELAKSAPVAATSPTQLACEMPLWKFFAGDVLLYVAAQGVEVGGGDNRLPFTIWEGWLNAAPTNADPAGGSPILVTGAGFDPNAQYFCLWTTGADKDQSALVNPINSGSLSCLSPLWAFDAEQRNIQLQLFHFDPDTGANVEVPLKGPPFFFSFSAGAAVWTSLVVTPGDPGYPNGRGVAGGDVVTFTGNAFNAAKPGLYSCLFTIGIEQATVAPLAVTATHVRCITPGTFTVGGLGLVTLQYGAPPNPLGVKPALGATVTIYGQIQAVNRAIAVVALPLPAVFTDVEVLGGVLTAEGGTPVTVTGRGLNPALGYTCSWVGSAGNTVVTAAGAPNAVGTELTCTTPVIAKAAPQAYQLTIVGTADGQLGAVNAAVAAVQTVFTLGNAWVSKDVAAGSASGGTVVTVTGVNLAGNYQCLFGTAVVNAFDVSAQALTCITPLNYGTTNAAATVKFSVRQTSTAVEVPYGGSGVVAEDQTTFRFVEDWTSVTPPTGPVYSAVVTTLLLQGQGFVATRIYTCAFVKPECKRKLQLDDADADAAGTPLWDRPVAANCYVSSPPAIVLGETALRCTLPTWPYPAAATALAVLGSDAAADGAQFRLARPLRGGSADTFYFNGVTSAAVPAASDVYGGFAVEVAALGVDLTATDYMLQWQSAAAAGAANVAVADADLTSYSAIITAKPGACTRVKGPAAAVASACVSATMPIWPHSAGAAQVSLLRVSDAIASTAAIALRYTPAPFTFVRATPSHYRIVADLLLGGPSPSDINLPAITELRYLLAEKTRLDVTACQRRAAAAAAAAAAPPTVSVRVVLATQTVDSYAGGLAGARAAADGIARSLTQLGNQIALGTLAGARMQAALTVGDPEITLVASECPPGTGQVNAAQAFAADAQLSCLECEDGSFGAGGGVCEPCPTGSVCLKGSSLPYAQPGYWRNPIALVSKPYSYDAYPFHQCLAYEACLGGPNSACASGSLYGSNLCAVCEDGYAEGTRGGTCDTCGSDSRVRARFSVFAAVVLGVLAVLLGSFLRTRHVSAQTALERHPSLAGALAPSAASAAADSATDFAAVNSAAEAGAAARHASNKYQFQPADPKVVGSDGLTRQPVRRARRRSLTTKRHAAAAVASAAAVAAEVAADDDGVEIGGSSGSGGSGGGGAASVRDEESQYMSNVSESSLGLSPNTTAKVQQQIAMGGLYDSPSASSADYSANPLTPHSPAVARTQALERMAQTSRLQALGLVAIGYVQALTALAFGAVYWVRWPQGLAGLLTVLGIMDLSVLTLPGLSLRCLFPGLDFYTEWTFAVLFLPAVALLLAAAHAAGARVMARRHGGSSGGDAQSLELQQLRFRAKCVQAFVWAALAVYAGVSRRVFQLFNCRTLDNGQRWLWADMTLQCSGSTYNTYLGFNVIALLIYPLGVPLALLLCLRRARAGARLLGPLYARWTLPFSFLSAPYRGALWWWEIADLVRRALLTGVLVYVLPHAPGQLGVGFALTLACLAAHAVLRPHVSPIASALHRAGLVCVALTTMCGLIIQSSDTGAGGSETAVLGGFALAFNVIWIALLLPLAALACLSRVRARFFARMGLWNLYSPSSQPPPGSGGLKKGASGQRSTPDSDDASAAAPPASARSQRFGSDFYTSHRTHRLDTGGASSAAGSSPYLSVSPALPESPWTWEPPPATLLGSPYKGTVTPRTGRNNGGGGSDDGEEGVPTPLTGGAKTAPLSTRSGKSRGDLSWTAESLGLSDSDEEGESESIESESDVTGLGGTSIGTRLARLSSQQSDSSMGISSRGGTSGGGPATPSSLGGQWAVTPRGLTPLDIATPSVRSTATSGYVSPVLSSAAASWVSTPGAGAKLGVQTSELSVDDNKSDLNG</sequence>
<keyword evidence="2" id="KW-0472">Membrane</keyword>
<feature type="domain" description="IPT/TIG" evidence="3">
    <location>
        <begin position="399"/>
        <end position="460"/>
    </location>
</feature>
<dbReference type="Proteomes" id="UP000664859">
    <property type="component" value="Unassembled WGS sequence"/>
</dbReference>
<evidence type="ECO:0000256" key="2">
    <source>
        <dbReference type="SAM" id="Phobius"/>
    </source>
</evidence>
<dbReference type="SUPFAM" id="SSF81296">
    <property type="entry name" value="E set domains"/>
    <property type="match status" value="1"/>
</dbReference>
<reference evidence="4" key="1">
    <citation type="submission" date="2021-02" db="EMBL/GenBank/DDBJ databases">
        <title>First Annotated Genome of the Yellow-green Alga Tribonema minus.</title>
        <authorList>
            <person name="Mahan K.M."/>
        </authorList>
    </citation>
    <scope>NUCLEOTIDE SEQUENCE</scope>
    <source>
        <strain evidence="4">UTEX B ZZ1240</strain>
    </source>
</reference>
<keyword evidence="2" id="KW-0812">Transmembrane</keyword>
<feature type="compositionally biased region" description="Polar residues" evidence="1">
    <location>
        <begin position="1624"/>
        <end position="1635"/>
    </location>
</feature>
<feature type="region of interest" description="Disordered" evidence="1">
    <location>
        <begin position="1140"/>
        <end position="1160"/>
    </location>
</feature>
<dbReference type="InterPro" id="IPR013783">
    <property type="entry name" value="Ig-like_fold"/>
</dbReference>
<organism evidence="4 5">
    <name type="scientific">Tribonema minus</name>
    <dbReference type="NCBI Taxonomy" id="303371"/>
    <lineage>
        <taxon>Eukaryota</taxon>
        <taxon>Sar</taxon>
        <taxon>Stramenopiles</taxon>
        <taxon>Ochrophyta</taxon>
        <taxon>PX clade</taxon>
        <taxon>Xanthophyceae</taxon>
        <taxon>Tribonematales</taxon>
        <taxon>Tribonemataceae</taxon>
        <taxon>Tribonema</taxon>
    </lineage>
</organism>
<keyword evidence="5" id="KW-1185">Reference proteome</keyword>
<evidence type="ECO:0000313" key="4">
    <source>
        <dbReference type="EMBL" id="KAG5192523.1"/>
    </source>
</evidence>
<comment type="caution">
    <text evidence="4">The sequence shown here is derived from an EMBL/GenBank/DDBJ whole genome shotgun (WGS) entry which is preliminary data.</text>
</comment>
<feature type="compositionally biased region" description="Low complexity" evidence="1">
    <location>
        <begin position="1644"/>
        <end position="1653"/>
    </location>
</feature>
<feature type="compositionally biased region" description="Acidic residues" evidence="1">
    <location>
        <begin position="1740"/>
        <end position="1754"/>
    </location>
</feature>
<dbReference type="EMBL" id="JAFCMP010000004">
    <property type="protein sequence ID" value="KAG5192523.1"/>
    <property type="molecule type" value="Genomic_DNA"/>
</dbReference>
<evidence type="ECO:0000256" key="1">
    <source>
        <dbReference type="SAM" id="MobiDB-lite"/>
    </source>
</evidence>
<dbReference type="InterPro" id="IPR014756">
    <property type="entry name" value="Ig_E-set"/>
</dbReference>
<feature type="compositionally biased region" description="Gly residues" evidence="1">
    <location>
        <begin position="1140"/>
        <end position="1155"/>
    </location>
</feature>
<feature type="transmembrane region" description="Helical" evidence="2">
    <location>
        <begin position="1477"/>
        <end position="1499"/>
    </location>
</feature>
<feature type="transmembrane region" description="Helical" evidence="2">
    <location>
        <begin position="1233"/>
        <end position="1256"/>
    </location>
</feature>
<evidence type="ECO:0000259" key="3">
    <source>
        <dbReference type="Pfam" id="PF01833"/>
    </source>
</evidence>